<gene>
    <name evidence="3" type="ORF">PPENT_87.1.T0280314</name>
</gene>
<comment type="caution">
    <text evidence="3">The sequence shown here is derived from an EMBL/GenBank/DDBJ whole genome shotgun (WGS) entry which is preliminary data.</text>
</comment>
<evidence type="ECO:0000259" key="2">
    <source>
        <dbReference type="PROSITE" id="PS50011"/>
    </source>
</evidence>
<dbReference type="InterPro" id="IPR000719">
    <property type="entry name" value="Prot_kinase_dom"/>
</dbReference>
<dbReference type="GO" id="GO:0005524">
    <property type="term" value="F:ATP binding"/>
    <property type="evidence" value="ECO:0007669"/>
    <property type="project" value="InterPro"/>
</dbReference>
<dbReference type="SMART" id="SM00220">
    <property type="entry name" value="S_TKc"/>
    <property type="match status" value="1"/>
</dbReference>
<proteinExistence type="predicted"/>
<dbReference type="PANTHER" id="PTHR44167:SF24">
    <property type="entry name" value="SERINE_THREONINE-PROTEIN KINASE CHK2"/>
    <property type="match status" value="1"/>
</dbReference>
<evidence type="ECO:0000313" key="3">
    <source>
        <dbReference type="EMBL" id="CAD8156413.1"/>
    </source>
</evidence>
<name>A0A8S1TX60_9CILI</name>
<dbReference type="Pfam" id="PF00069">
    <property type="entry name" value="Pkinase"/>
    <property type="match status" value="1"/>
</dbReference>
<evidence type="ECO:0000256" key="1">
    <source>
        <dbReference type="SAM" id="Coils"/>
    </source>
</evidence>
<organism evidence="3 4">
    <name type="scientific">Paramecium pentaurelia</name>
    <dbReference type="NCBI Taxonomy" id="43138"/>
    <lineage>
        <taxon>Eukaryota</taxon>
        <taxon>Sar</taxon>
        <taxon>Alveolata</taxon>
        <taxon>Ciliophora</taxon>
        <taxon>Intramacronucleata</taxon>
        <taxon>Oligohymenophorea</taxon>
        <taxon>Peniculida</taxon>
        <taxon>Parameciidae</taxon>
        <taxon>Paramecium</taxon>
    </lineage>
</organism>
<dbReference type="PROSITE" id="PS50011">
    <property type="entry name" value="PROTEIN_KINASE_DOM"/>
    <property type="match status" value="1"/>
</dbReference>
<protein>
    <recommendedName>
        <fullName evidence="2">Protein kinase domain-containing protein</fullName>
    </recommendedName>
</protein>
<dbReference type="PANTHER" id="PTHR44167">
    <property type="entry name" value="OVARIAN-SPECIFIC SERINE/THREONINE-PROTEIN KINASE LOK-RELATED"/>
    <property type="match status" value="1"/>
</dbReference>
<dbReference type="Proteomes" id="UP000689195">
    <property type="component" value="Unassembled WGS sequence"/>
</dbReference>
<dbReference type="GO" id="GO:0005737">
    <property type="term" value="C:cytoplasm"/>
    <property type="evidence" value="ECO:0007669"/>
    <property type="project" value="TreeGrafter"/>
</dbReference>
<dbReference type="GO" id="GO:0044773">
    <property type="term" value="P:mitotic DNA damage checkpoint signaling"/>
    <property type="evidence" value="ECO:0007669"/>
    <property type="project" value="TreeGrafter"/>
</dbReference>
<evidence type="ECO:0000313" key="4">
    <source>
        <dbReference type="Proteomes" id="UP000689195"/>
    </source>
</evidence>
<dbReference type="InterPro" id="IPR008271">
    <property type="entry name" value="Ser/Thr_kinase_AS"/>
</dbReference>
<reference evidence="3" key="1">
    <citation type="submission" date="2021-01" db="EMBL/GenBank/DDBJ databases">
        <authorList>
            <consortium name="Genoscope - CEA"/>
            <person name="William W."/>
        </authorList>
    </citation>
    <scope>NUCLEOTIDE SEQUENCE</scope>
</reference>
<keyword evidence="4" id="KW-1185">Reference proteome</keyword>
<accession>A0A8S1TX60</accession>
<dbReference type="EMBL" id="CAJJDO010000028">
    <property type="protein sequence ID" value="CAD8156413.1"/>
    <property type="molecule type" value="Genomic_DNA"/>
</dbReference>
<dbReference type="PROSITE" id="PS00108">
    <property type="entry name" value="PROTEIN_KINASE_ST"/>
    <property type="match status" value="1"/>
</dbReference>
<sequence>MYKKKDLLQFSLILLFYYKFTIQNGSLMDFIEGKIYQRLQIFSSQGTQSINYIGNLLGNPNEQLIIIQYNSILNDETEVLKQIKRQQNEIQPRCQHIIKILGIQDQTQSKLLIVMEKAKGNILDLINSYKSLSFVQKIRIFELVKILYFKNGKRSYFHRDLKPENFVYYENKNKDYKVKLIDFGLAIKDSTIYATELVGTLNYMAPEVMVAKEIYVKTDDIWSFGIILYELLTSQKILQAKNEKEFKQQMFQLSQEQIDNKINKVDDIEQQEMKLINQILQKDSKKRIKLEMLLLKIYEYFHKIKQQEEENLLELQQIRQSSINKLELFKSIIVIFIQNLNQRLEIVNNIQDNNLIMEKIMKQNILLEQQIMKEKEEQLKIQQEQLLKKEQEEEFKKRVRKISIFIFNCQIIVKFINYSDQNNFRRNQLLSKNLKIYFRRRVDFICDNIALNNNIRNLRVRIIGQDKIVI</sequence>
<dbReference type="GO" id="GO:0004674">
    <property type="term" value="F:protein serine/threonine kinase activity"/>
    <property type="evidence" value="ECO:0007669"/>
    <property type="project" value="TreeGrafter"/>
</dbReference>
<dbReference type="GO" id="GO:0005634">
    <property type="term" value="C:nucleus"/>
    <property type="evidence" value="ECO:0007669"/>
    <property type="project" value="TreeGrafter"/>
</dbReference>
<keyword evidence="1" id="KW-0175">Coiled coil</keyword>
<dbReference type="OrthoDB" id="331171at2759"/>
<feature type="coiled-coil region" evidence="1">
    <location>
        <begin position="357"/>
        <end position="394"/>
    </location>
</feature>
<dbReference type="AlphaFoldDB" id="A0A8S1TX60"/>
<feature type="domain" description="Protein kinase" evidence="2">
    <location>
        <begin position="1"/>
        <end position="301"/>
    </location>
</feature>
<feature type="coiled-coil region" evidence="1">
    <location>
        <begin position="251"/>
        <end position="278"/>
    </location>
</feature>